<evidence type="ECO:0000256" key="7">
    <source>
        <dbReference type="ARBA" id="ARBA00022989"/>
    </source>
</evidence>
<reference evidence="12" key="3">
    <citation type="submission" date="2025-09" db="UniProtKB">
        <authorList>
            <consortium name="Ensembl"/>
        </authorList>
    </citation>
    <scope>IDENTIFICATION</scope>
</reference>
<dbReference type="AlphaFoldDB" id="A0A803TTB2"/>
<proteinExistence type="inferred from homology"/>
<feature type="transmembrane region" description="Helical" evidence="11">
    <location>
        <begin position="301"/>
        <end position="327"/>
    </location>
</feature>
<accession>A0A803TTB2</accession>
<evidence type="ECO:0000256" key="11">
    <source>
        <dbReference type="RuleBase" id="RU363116"/>
    </source>
</evidence>
<comment type="cofactor">
    <cofactor evidence="1 11">
        <name>Ca(2+)</name>
        <dbReference type="ChEBI" id="CHEBI:29108"/>
    </cofactor>
</comment>
<keyword evidence="6 11" id="KW-0106">Calcium</keyword>
<evidence type="ECO:0000256" key="5">
    <source>
        <dbReference type="ARBA" id="ARBA00022692"/>
    </source>
</evidence>
<dbReference type="PANTHER" id="PTHR23248">
    <property type="entry name" value="PHOSPHOLIPID SCRAMBLASE-RELATED"/>
    <property type="match status" value="1"/>
</dbReference>
<dbReference type="GeneTree" id="ENSGT00940000154435"/>
<dbReference type="Ensembl" id="ENSACAT00000053572.1">
    <property type="protein sequence ID" value="ENSACAP00000038452.1"/>
    <property type="gene ID" value="ENSACAG00000043470.1"/>
</dbReference>
<dbReference type="GO" id="GO:0017121">
    <property type="term" value="P:plasma membrane phospholipid scrambling"/>
    <property type="evidence" value="ECO:0000318"/>
    <property type="project" value="GO_Central"/>
</dbReference>
<evidence type="ECO:0000313" key="13">
    <source>
        <dbReference type="Proteomes" id="UP000001646"/>
    </source>
</evidence>
<reference evidence="12" key="1">
    <citation type="submission" date="2009-12" db="EMBL/GenBank/DDBJ databases">
        <title>The Genome Sequence of Anolis carolinensis (Green Anole Lizard).</title>
        <authorList>
            <consortium name="The Genome Sequencing Platform"/>
            <person name="Di Palma F."/>
            <person name="Alfoldi J."/>
            <person name="Heiman D."/>
            <person name="Young S."/>
            <person name="Grabherr M."/>
            <person name="Johnson J."/>
            <person name="Lander E.S."/>
            <person name="Lindblad-Toh K."/>
        </authorList>
    </citation>
    <scope>NUCLEOTIDE SEQUENCE [LARGE SCALE GENOMIC DNA]</scope>
    <source>
        <strain evidence="12">JBL SC #1</strain>
    </source>
</reference>
<keyword evidence="8 11" id="KW-0472">Membrane</keyword>
<keyword evidence="9 11" id="KW-0564">Palmitate</keyword>
<sequence>MCSFSLLGKHLKCDCADPPTPRPNEVANPVHLCCQRLSWPESQGCCVFSGLYGHVPETFSPDVSPTSMAGILTGCEVYWKKLSKESLYICERFRVGEGTLVCWRPNFPNIFTSICLNNYIVVVSFSVISGYETCNRYEVKNSMGQWIYFAAEENNDFTLNMYGALRSFTIKLFDSRNQPVMQLSRAFHCAICCCPCVCCLQELEVQAPPGTVIGYVKQKWHPCLPKFAIQNEARENVLKMAGPCVPCRCYSDIHFEVKALDEISTVGTISRQWGGWAREAATDASSFQVQFPMDLDVKMKAIILGSCFLLVCIKLVVGFYSLFALCFRRLDRRTFT</sequence>
<dbReference type="InterPro" id="IPR005552">
    <property type="entry name" value="Scramblase"/>
</dbReference>
<evidence type="ECO:0000256" key="3">
    <source>
        <dbReference type="ARBA" id="ARBA00005350"/>
    </source>
</evidence>
<keyword evidence="13" id="KW-1185">Reference proteome</keyword>
<name>A0A803TTB2_ANOCA</name>
<dbReference type="Pfam" id="PF03803">
    <property type="entry name" value="Scramblase"/>
    <property type="match status" value="1"/>
</dbReference>
<evidence type="ECO:0000313" key="12">
    <source>
        <dbReference type="Ensembl" id="ENSACAP00000038452.1"/>
    </source>
</evidence>
<evidence type="ECO:0000256" key="8">
    <source>
        <dbReference type="ARBA" id="ARBA00023136"/>
    </source>
</evidence>
<comment type="subcellular location">
    <subcellularLocation>
        <location evidence="2">Membrane</location>
        <topology evidence="2">Single-pass type II membrane protein</topology>
    </subcellularLocation>
</comment>
<evidence type="ECO:0000256" key="6">
    <source>
        <dbReference type="ARBA" id="ARBA00022837"/>
    </source>
</evidence>
<keyword evidence="10 11" id="KW-0449">Lipoprotein</keyword>
<evidence type="ECO:0000256" key="1">
    <source>
        <dbReference type="ARBA" id="ARBA00001913"/>
    </source>
</evidence>
<dbReference type="GO" id="GO:0017128">
    <property type="term" value="F:phospholipid scramblase activity"/>
    <property type="evidence" value="ECO:0000318"/>
    <property type="project" value="GO_Central"/>
</dbReference>
<evidence type="ECO:0000256" key="9">
    <source>
        <dbReference type="ARBA" id="ARBA00023139"/>
    </source>
</evidence>
<reference evidence="12" key="2">
    <citation type="submission" date="2025-08" db="UniProtKB">
        <authorList>
            <consortium name="Ensembl"/>
        </authorList>
    </citation>
    <scope>IDENTIFICATION</scope>
</reference>
<evidence type="ECO:0000256" key="10">
    <source>
        <dbReference type="ARBA" id="ARBA00023288"/>
    </source>
</evidence>
<keyword evidence="5 11" id="KW-0812">Transmembrane</keyword>
<protein>
    <recommendedName>
        <fullName evidence="11">Phospholipid scramblase</fullName>
    </recommendedName>
</protein>
<keyword evidence="7 11" id="KW-1133">Transmembrane helix</keyword>
<evidence type="ECO:0000256" key="4">
    <source>
        <dbReference type="ARBA" id="ARBA00022553"/>
    </source>
</evidence>
<comment type="function">
    <text evidence="11">May mediate accelerated ATP-independent bidirectional transbilayer migration of phospholipids upon binding calcium ions that results in a loss of phospholipid asymmetry in the plasma membrane.</text>
</comment>
<organism evidence="12 13">
    <name type="scientific">Anolis carolinensis</name>
    <name type="common">Green anole</name>
    <name type="synonym">American chameleon</name>
    <dbReference type="NCBI Taxonomy" id="28377"/>
    <lineage>
        <taxon>Eukaryota</taxon>
        <taxon>Metazoa</taxon>
        <taxon>Chordata</taxon>
        <taxon>Craniata</taxon>
        <taxon>Vertebrata</taxon>
        <taxon>Euteleostomi</taxon>
        <taxon>Lepidosauria</taxon>
        <taxon>Squamata</taxon>
        <taxon>Bifurcata</taxon>
        <taxon>Unidentata</taxon>
        <taxon>Episquamata</taxon>
        <taxon>Toxicofera</taxon>
        <taxon>Iguania</taxon>
        <taxon>Dactyloidae</taxon>
        <taxon>Anolis</taxon>
    </lineage>
</organism>
<dbReference type="GO" id="GO:0005886">
    <property type="term" value="C:plasma membrane"/>
    <property type="evidence" value="ECO:0000318"/>
    <property type="project" value="GO_Central"/>
</dbReference>
<comment type="similarity">
    <text evidence="3 11">Belongs to the phospholipid scramblase family.</text>
</comment>
<dbReference type="PANTHER" id="PTHR23248:SF38">
    <property type="entry name" value="PHOSPHOLIPID SCRAMBLASE 1"/>
    <property type="match status" value="1"/>
</dbReference>
<keyword evidence="4" id="KW-0597">Phosphoprotein</keyword>
<dbReference type="InParanoid" id="A0A803TTB2"/>
<dbReference type="Proteomes" id="UP000001646">
    <property type="component" value="Unplaced"/>
</dbReference>
<evidence type="ECO:0000256" key="2">
    <source>
        <dbReference type="ARBA" id="ARBA00004606"/>
    </source>
</evidence>